<dbReference type="PANTHER" id="PTHR38148">
    <property type="entry name" value="BAR DOMAIN-CONTAINING PROTEIN"/>
    <property type="match status" value="1"/>
</dbReference>
<keyword evidence="3" id="KW-1185">Reference proteome</keyword>
<dbReference type="EMBL" id="BLBS01000030">
    <property type="protein sequence ID" value="GET88760.1"/>
    <property type="molecule type" value="Genomic_DNA"/>
</dbReference>
<feature type="compositionally biased region" description="Basic residues" evidence="1">
    <location>
        <begin position="593"/>
        <end position="602"/>
    </location>
</feature>
<feature type="region of interest" description="Disordered" evidence="1">
    <location>
        <begin position="452"/>
        <end position="480"/>
    </location>
</feature>
<name>A0A640KGC6_LEITA</name>
<evidence type="ECO:0008006" key="4">
    <source>
        <dbReference type="Google" id="ProtNLM"/>
    </source>
</evidence>
<feature type="compositionally biased region" description="Basic and acidic residues" evidence="1">
    <location>
        <begin position="664"/>
        <end position="674"/>
    </location>
</feature>
<feature type="compositionally biased region" description="Low complexity" evidence="1">
    <location>
        <begin position="569"/>
        <end position="589"/>
    </location>
</feature>
<feature type="compositionally biased region" description="Polar residues" evidence="1">
    <location>
        <begin position="632"/>
        <end position="648"/>
    </location>
</feature>
<feature type="region of interest" description="Disordered" evidence="1">
    <location>
        <begin position="528"/>
        <end position="675"/>
    </location>
</feature>
<dbReference type="Proteomes" id="UP000419144">
    <property type="component" value="Unassembled WGS sequence"/>
</dbReference>
<gene>
    <name evidence="2" type="ORF">LtaPh_2312400</name>
</gene>
<evidence type="ECO:0000313" key="3">
    <source>
        <dbReference type="Proteomes" id="UP000419144"/>
    </source>
</evidence>
<dbReference type="VEuPathDB" id="TriTrypDB:LtaPh_2312400"/>
<dbReference type="AlphaFoldDB" id="A0A640KGC6"/>
<protein>
    <recommendedName>
        <fullName evidence="4">BAR domain-containing protein</fullName>
    </recommendedName>
</protein>
<proteinExistence type="predicted"/>
<comment type="caution">
    <text evidence="2">The sequence shown here is derived from an EMBL/GenBank/DDBJ whole genome shotgun (WGS) entry which is preliminary data.</text>
</comment>
<evidence type="ECO:0000256" key="1">
    <source>
        <dbReference type="SAM" id="MobiDB-lite"/>
    </source>
</evidence>
<accession>A0A640KGC6</accession>
<dbReference type="PANTHER" id="PTHR38148:SF3">
    <property type="entry name" value="BAR DOMAIN-CONTAINING PROTEIN"/>
    <property type="match status" value="1"/>
</dbReference>
<evidence type="ECO:0000313" key="2">
    <source>
        <dbReference type="EMBL" id="GET88760.1"/>
    </source>
</evidence>
<organism evidence="2 3">
    <name type="scientific">Leishmania tarentolae</name>
    <name type="common">Sauroleishmania tarentolae</name>
    <dbReference type="NCBI Taxonomy" id="5689"/>
    <lineage>
        <taxon>Eukaryota</taxon>
        <taxon>Discoba</taxon>
        <taxon>Euglenozoa</taxon>
        <taxon>Kinetoplastea</taxon>
        <taxon>Metakinetoplastina</taxon>
        <taxon>Trypanosomatida</taxon>
        <taxon>Trypanosomatidae</taxon>
        <taxon>Leishmaniinae</taxon>
        <taxon>Leishmania</taxon>
        <taxon>lizard Leishmania</taxon>
    </lineage>
</organism>
<reference evidence="2" key="1">
    <citation type="submission" date="2019-11" db="EMBL/GenBank/DDBJ databases">
        <title>Leishmania tarentolae CDS.</title>
        <authorList>
            <person name="Goto Y."/>
            <person name="Yamagishi J."/>
        </authorList>
    </citation>
    <scope>NUCLEOTIDE SEQUENCE [LARGE SCALE GENOMIC DNA]</scope>
    <source>
        <strain evidence="2">Parrot Tar II</strain>
    </source>
</reference>
<sequence>MPKARSPSPAKSNCEFALRHERVKLIAKALKQFSVYITRTTEAMREVASCLSLVGKSYHEVAECVNNTNPHCRSNQDSYISFNKQLVESYGANLRNAATLFSSEMMDIKGGEQFLSYNKSMHRTVMARLHDVLKKAQKTRDLGDDVKAELKKTLSWRKIVSSKKEKYIRKGRPLTESKLYVKQSKKMQKHEEAYEAKLRTFDTEYESLMQRQLYVAGHTMDDFLDMNTVYLSHILKVLGCLAPHGAEAIQKMLTSSDKLSDRLGITPENQLGCRLRTQSADVLNSTNMTPVKVGVGATPSKGTPAKSSRCGSSHNFTSYYENRRQAALCDEGAPPTARALDDYCENTELCSTLGGTPQRQLISNQTPLKATFESAEVCKGTSCSYSAVEPFMPTPLQPPSFPSAVRRVDSAPVPYANQVAIGPYASCGTSDMITNAAKQACPAGTVTPAALVTTAGGRRGSARDATNTRTTSERNIDSTHFGRVNAAAGAPPAACLASAPPLSQYSGKKPVVRPSDCLKVSATRASTLGHDRGRSTEPFDDQPDDTGRGTLLMPIKPIPFIPLDIGEGSSSRKTTARTSTATTVVAKSSVQKRPQRDKKKYSTTKVAAASSVRGGVSLRGVASAPPDEDSMSRSSNTQFQKSLGNSLQDCHAAHDRRPRPQKLHNVERRHERDTAPVSLAHFQEELTGCSVNTTCPWRNDGLCSEAGGISGRSPHLSTSYGLNSPTPTPQALAPCTSAWEDTKVQSYSRV</sequence>
<dbReference type="OrthoDB" id="262858at2759"/>